<name>A0A170PSN9_9ZZZZ</name>
<dbReference type="AlphaFoldDB" id="A0A170PSN9"/>
<dbReference type="HAMAP" id="MF_00295">
    <property type="entry name" value="MetA_acyltransf"/>
    <property type="match status" value="1"/>
</dbReference>
<keyword evidence="3 4" id="KW-0012">Acyltransferase</keyword>
<dbReference type="Gene3D" id="3.40.50.880">
    <property type="match status" value="1"/>
</dbReference>
<dbReference type="GO" id="GO:0008652">
    <property type="term" value="P:amino acid biosynthetic process"/>
    <property type="evidence" value="ECO:0007669"/>
    <property type="project" value="UniProtKB-KW"/>
</dbReference>
<gene>
    <name evidence="4" type="ORF">MGWOODY_XGa1560</name>
</gene>
<dbReference type="SUPFAM" id="SSF52317">
    <property type="entry name" value="Class I glutamine amidotransferase-like"/>
    <property type="match status" value="1"/>
</dbReference>
<dbReference type="Pfam" id="PF04204">
    <property type="entry name" value="HTS"/>
    <property type="match status" value="1"/>
</dbReference>
<organism evidence="4">
    <name type="scientific">hydrothermal vent metagenome</name>
    <dbReference type="NCBI Taxonomy" id="652676"/>
    <lineage>
        <taxon>unclassified sequences</taxon>
        <taxon>metagenomes</taxon>
        <taxon>ecological metagenomes</taxon>
    </lineage>
</organism>
<dbReference type="PANTHER" id="PTHR20919">
    <property type="entry name" value="HOMOSERINE O-SUCCINYLTRANSFERASE"/>
    <property type="match status" value="1"/>
</dbReference>
<dbReference type="EMBL" id="CZRL01000135">
    <property type="protein sequence ID" value="CUS55336.1"/>
    <property type="molecule type" value="Genomic_DNA"/>
</dbReference>
<dbReference type="PANTHER" id="PTHR20919:SF0">
    <property type="entry name" value="HOMOSERINE O-SUCCINYLTRANSFERASE"/>
    <property type="match status" value="1"/>
</dbReference>
<dbReference type="EC" id="2.3.1.46" evidence="4"/>
<dbReference type="InterPro" id="IPR033752">
    <property type="entry name" value="MetA_family"/>
</dbReference>
<protein>
    <submittedName>
        <fullName evidence="4">Homoserine O-succinyltransferase</fullName>
        <ecNumber evidence="4">2.3.1.46</ecNumber>
    </submittedName>
</protein>
<evidence type="ECO:0000256" key="2">
    <source>
        <dbReference type="ARBA" id="ARBA00022679"/>
    </source>
</evidence>
<dbReference type="GO" id="GO:0008899">
    <property type="term" value="F:homoserine O-succinyltransferase activity"/>
    <property type="evidence" value="ECO:0007669"/>
    <property type="project" value="UniProtKB-EC"/>
</dbReference>
<proteinExistence type="inferred from homology"/>
<dbReference type="InterPro" id="IPR029062">
    <property type="entry name" value="Class_I_gatase-like"/>
</dbReference>
<reference evidence="4" key="1">
    <citation type="submission" date="2015-10" db="EMBL/GenBank/DDBJ databases">
        <authorList>
            <person name="Gilbert D.G."/>
        </authorList>
    </citation>
    <scope>NUCLEOTIDE SEQUENCE</scope>
</reference>
<keyword evidence="2 4" id="KW-0808">Transferase</keyword>
<dbReference type="NCBIfam" id="NF003776">
    <property type="entry name" value="PRK05368.1-3"/>
    <property type="match status" value="1"/>
</dbReference>
<keyword evidence="1" id="KW-0028">Amino-acid biosynthesis</keyword>
<evidence type="ECO:0000256" key="1">
    <source>
        <dbReference type="ARBA" id="ARBA00022605"/>
    </source>
</evidence>
<evidence type="ECO:0000256" key="3">
    <source>
        <dbReference type="ARBA" id="ARBA00023315"/>
    </source>
</evidence>
<sequence>MPLVANTQLPSFSRYRAEGGEVLTPRRAQDQSIRELHIGLFNMMPDAALEPTERQFLRLVGGCNRIAQFYVYPFTARKIPRGDKARRHIDQYYFQTEDIEALGLDALILSGANPVHPRLVDEAFWEPLCSLLDWAKINVTSTLCACLATHAALLHFHGIERQPLSAKRWGVYSHETKSSHPLVQGANTRFDVPHSRWNEIYPEQMNSANLNILMESDEAGVHLATSEDGFRFVYFQGHPEYDHNSLLKEYKREIVRYLDGEIKDYPPYPNGYFLEDAKKVLQEFQDKAMKSSDRPSLVDQFPEREIQAHNTWGDTGKVVVNNWLGTIYQITHQDRGKPFMDGIDPANPLAYLTGDK</sequence>
<dbReference type="PIRSF" id="PIRSF000450">
    <property type="entry name" value="H_ser_succinyltr"/>
    <property type="match status" value="1"/>
</dbReference>
<accession>A0A170PSN9</accession>
<evidence type="ECO:0000313" key="4">
    <source>
        <dbReference type="EMBL" id="CUS55336.1"/>
    </source>
</evidence>